<reference evidence="1 2" key="1">
    <citation type="submission" date="2017-07" db="EMBL/GenBank/DDBJ databases">
        <title>Genome sequence of Pseudomonas NEP1.</title>
        <authorList>
            <person name="Nascimento F.X."/>
        </authorList>
    </citation>
    <scope>NUCLEOTIDE SEQUENCE [LARGE SCALE GENOMIC DNA]</scope>
    <source>
        <strain evidence="1 2">NEP1</strain>
    </source>
</reference>
<sequence length="192" mass="21774">MSDSESVKFTGHLFSGGLPLVINYQVMESRLKYSRITTGQRLEAEISLNDEVASRIVTLADHDDAEPLLFEFVPDSRGRYSLNVKTAGRYFDWRVRLDQKTRHLVVDKDVGSYFEMETYGGKVKNFGDFPSNPVSVALFSVEKQKRLFQHATKQGLWYFLDQNPNDTGHNAYNAENVSFILRINPSPVSSAA</sequence>
<dbReference type="Proteomes" id="UP000254535">
    <property type="component" value="Chromosome"/>
</dbReference>
<organism evidence="1 2">
    <name type="scientific">Pseudomonas fluorescens</name>
    <dbReference type="NCBI Taxonomy" id="294"/>
    <lineage>
        <taxon>Bacteria</taxon>
        <taxon>Pseudomonadati</taxon>
        <taxon>Pseudomonadota</taxon>
        <taxon>Gammaproteobacteria</taxon>
        <taxon>Pseudomonadales</taxon>
        <taxon>Pseudomonadaceae</taxon>
        <taxon>Pseudomonas</taxon>
    </lineage>
</organism>
<dbReference type="EMBL" id="CP022313">
    <property type="protein sequence ID" value="AXJ07124.1"/>
    <property type="molecule type" value="Genomic_DNA"/>
</dbReference>
<evidence type="ECO:0000313" key="1">
    <source>
        <dbReference type="EMBL" id="AXJ07124.1"/>
    </source>
</evidence>
<proteinExistence type="predicted"/>
<gene>
    <name evidence="1" type="ORF">CFN16_24225</name>
</gene>
<protein>
    <submittedName>
        <fullName evidence="1">Uncharacterized protein</fullName>
    </submittedName>
</protein>
<dbReference type="RefSeq" id="WP_115079329.1">
    <property type="nucleotide sequence ID" value="NZ_CP022313.1"/>
</dbReference>
<evidence type="ECO:0000313" key="2">
    <source>
        <dbReference type="Proteomes" id="UP000254535"/>
    </source>
</evidence>
<accession>A0A345V322</accession>
<name>A0A345V322_PSEFL</name>
<dbReference type="AlphaFoldDB" id="A0A345V322"/>